<evidence type="ECO:0000256" key="11">
    <source>
        <dbReference type="ARBA" id="ARBA00041517"/>
    </source>
</evidence>
<feature type="region of interest" description="Disordered" evidence="13">
    <location>
        <begin position="280"/>
        <end position="299"/>
    </location>
</feature>
<reference evidence="16" key="1">
    <citation type="submission" date="2025-08" db="UniProtKB">
        <authorList>
            <consortium name="RefSeq"/>
        </authorList>
    </citation>
    <scope>IDENTIFICATION</scope>
</reference>
<feature type="compositionally biased region" description="Basic residues" evidence="13">
    <location>
        <begin position="1"/>
        <end position="10"/>
    </location>
</feature>
<dbReference type="AlphaFoldDB" id="A0A6J2VS83"/>
<keyword evidence="3" id="KW-0282">Flagellum</keyword>
<evidence type="ECO:0000256" key="7">
    <source>
        <dbReference type="ARBA" id="ARBA00023273"/>
    </source>
</evidence>
<dbReference type="FunCoup" id="A0A6J2VS83">
    <property type="interactions" value="240"/>
</dbReference>
<dbReference type="GO" id="GO:0005858">
    <property type="term" value="C:axonemal dynein complex"/>
    <property type="evidence" value="ECO:0007669"/>
    <property type="project" value="InterPro"/>
</dbReference>
<evidence type="ECO:0000256" key="8">
    <source>
        <dbReference type="ARBA" id="ARBA00037841"/>
    </source>
</evidence>
<evidence type="ECO:0000256" key="2">
    <source>
        <dbReference type="ARBA" id="ARBA00022490"/>
    </source>
</evidence>
<keyword evidence="7" id="KW-0966">Cell projection</keyword>
<comment type="subcellular location">
    <subcellularLocation>
        <location evidence="1">Cytoplasm</location>
        <location evidence="1">Cytoskeleton</location>
        <location evidence="1">Flagellum axoneme</location>
    </subcellularLocation>
    <subcellularLocation>
        <location evidence="8">Cytoplasm</location>
        <location evidence="8">Cytoskeleton</location>
        <location evidence="8">Flagellum basal body</location>
    </subcellularLocation>
</comment>
<name>A0A6J2VS83_CHACN</name>
<evidence type="ECO:0000259" key="14">
    <source>
        <dbReference type="Pfam" id="PF14772"/>
    </source>
</evidence>
<feature type="domain" description="Dynein regulatory complex protein 1/2 N-terminal" evidence="14">
    <location>
        <begin position="27"/>
        <end position="127"/>
    </location>
</feature>
<evidence type="ECO:0000256" key="12">
    <source>
        <dbReference type="ARBA" id="ARBA00045865"/>
    </source>
</evidence>
<dbReference type="CTD" id="85478"/>
<feature type="region of interest" description="Disordered" evidence="13">
    <location>
        <begin position="1"/>
        <end position="20"/>
    </location>
</feature>
<evidence type="ECO:0000256" key="5">
    <source>
        <dbReference type="ARBA" id="ARBA00023069"/>
    </source>
</evidence>
<dbReference type="GO" id="GO:0060285">
    <property type="term" value="P:cilium-dependent cell motility"/>
    <property type="evidence" value="ECO:0007669"/>
    <property type="project" value="TreeGrafter"/>
</dbReference>
<evidence type="ECO:0000256" key="10">
    <source>
        <dbReference type="ARBA" id="ARBA00040899"/>
    </source>
</evidence>
<comment type="similarity">
    <text evidence="9">Belongs to the DRC2 family.</text>
</comment>
<dbReference type="Pfam" id="PF14772">
    <property type="entry name" value="NYD-SP28"/>
    <property type="match status" value="1"/>
</dbReference>
<organism evidence="15 16">
    <name type="scientific">Chanos chanos</name>
    <name type="common">Milkfish</name>
    <name type="synonym">Mugil chanos</name>
    <dbReference type="NCBI Taxonomy" id="29144"/>
    <lineage>
        <taxon>Eukaryota</taxon>
        <taxon>Metazoa</taxon>
        <taxon>Chordata</taxon>
        <taxon>Craniata</taxon>
        <taxon>Vertebrata</taxon>
        <taxon>Euteleostomi</taxon>
        <taxon>Actinopterygii</taxon>
        <taxon>Neopterygii</taxon>
        <taxon>Teleostei</taxon>
        <taxon>Ostariophysi</taxon>
        <taxon>Gonorynchiformes</taxon>
        <taxon>Chanidae</taxon>
        <taxon>Chanos</taxon>
    </lineage>
</organism>
<comment type="function">
    <text evidence="12">Component of the nexin-dynein regulatory complex (N-DRC), a key regulator of ciliary/flagellar motility which maintains the alignment and integrity of the distal axoneme and regulates microtubule sliding in motile axonemes. Plays a critical role in the assembly of N-DRC and also stabilizes the assembly of multiple inner dynein arms and radial spokes. Coassembles with DRC1 to form a central scaffold needed for assembly of the N-DRC and its attachment to the outer doublet microtubules.</text>
</comment>
<dbReference type="PANTHER" id="PTHR21625">
    <property type="entry name" value="NYD-SP28 PROTEIN"/>
    <property type="match status" value="1"/>
</dbReference>
<evidence type="ECO:0000256" key="3">
    <source>
        <dbReference type="ARBA" id="ARBA00022846"/>
    </source>
</evidence>
<dbReference type="PANTHER" id="PTHR21625:SF0">
    <property type="entry name" value="DYNEIN REGULATORY COMPLEX SUBUNIT 2"/>
    <property type="match status" value="1"/>
</dbReference>
<feature type="compositionally biased region" description="Polar residues" evidence="13">
    <location>
        <begin position="471"/>
        <end position="499"/>
    </location>
</feature>
<dbReference type="GO" id="GO:0003352">
    <property type="term" value="P:regulation of cilium movement"/>
    <property type="evidence" value="ECO:0007669"/>
    <property type="project" value="TreeGrafter"/>
</dbReference>
<dbReference type="GO" id="GO:0070286">
    <property type="term" value="P:axonemal dynein complex assembly"/>
    <property type="evidence" value="ECO:0007669"/>
    <property type="project" value="InterPro"/>
</dbReference>
<dbReference type="Proteomes" id="UP000504632">
    <property type="component" value="Chromosome 6"/>
</dbReference>
<feature type="region of interest" description="Disordered" evidence="13">
    <location>
        <begin position="466"/>
        <end position="499"/>
    </location>
</feature>
<protein>
    <recommendedName>
        <fullName evidence="10">Dynein regulatory complex subunit 2</fullName>
    </recommendedName>
    <alternativeName>
        <fullName evidence="11">Coiled-coil domain-containing protein 65</fullName>
    </alternativeName>
</protein>
<keyword evidence="5" id="KW-0969">Cilium</keyword>
<evidence type="ECO:0000313" key="16">
    <source>
        <dbReference type="RefSeq" id="XP_030634041.1"/>
    </source>
</evidence>
<dbReference type="RefSeq" id="XP_030634041.1">
    <property type="nucleotide sequence ID" value="XM_030778181.1"/>
</dbReference>
<evidence type="ECO:0000256" key="9">
    <source>
        <dbReference type="ARBA" id="ARBA00038424"/>
    </source>
</evidence>
<gene>
    <name evidence="16" type="primary">drc2</name>
</gene>
<evidence type="ECO:0000256" key="6">
    <source>
        <dbReference type="ARBA" id="ARBA00023212"/>
    </source>
</evidence>
<keyword evidence="2" id="KW-0963">Cytoplasm</keyword>
<evidence type="ECO:0000256" key="13">
    <source>
        <dbReference type="SAM" id="MobiDB-lite"/>
    </source>
</evidence>
<dbReference type="GeneID" id="115815221"/>
<evidence type="ECO:0000313" key="15">
    <source>
        <dbReference type="Proteomes" id="UP000504632"/>
    </source>
</evidence>
<dbReference type="InterPro" id="IPR039505">
    <property type="entry name" value="DRC1/2_N"/>
</dbReference>
<evidence type="ECO:0000256" key="1">
    <source>
        <dbReference type="ARBA" id="ARBA00004611"/>
    </source>
</evidence>
<evidence type="ECO:0000256" key="4">
    <source>
        <dbReference type="ARBA" id="ARBA00023054"/>
    </source>
</evidence>
<dbReference type="InParanoid" id="A0A6J2VS83"/>
<keyword evidence="6" id="KW-0206">Cytoskeleton</keyword>
<dbReference type="OrthoDB" id="7760980at2759"/>
<keyword evidence="4" id="KW-0175">Coiled coil</keyword>
<dbReference type="InterPro" id="IPR039750">
    <property type="entry name" value="DRC1/DRC2"/>
</dbReference>
<sequence length="499" mass="57628">MPKKGTKKGGGKQAGLTEEERLLNMQQKAKAEEEMAKRKEDMLTQFLKDKLQKEERNSRVNLYKLREKWRALLRQGRAADLRSDIAVLSQNFERVLDSKNSVIQCLVSDLNEADEQSAQAWRSHLQCLDQLLELQRSRLSALEMQWNSSVEELSSEYSTERQQILAVYQQQRAYLENVNLAMEEQYCEMEDKARQDYLSTHAEIKNKSIEEKHTLRIQLEGKVEHIFSQHQQLQQNYTETSGDRRVAFEALRARDKHCTQEIDRQTRRLQKMQDSISALRSQLSASQKESESVSRGLRGARDEVAHKTRLLKDQLSSAQTINRKLLTTLIVQSDAAAKKLQGIIAKGEKLLRLSEMCRKLETEREKVLPFSSSSLSSEEQSEIRASAEEPLSVELAKALLDFSDLERFWQRYVKVRMERLILGREKAVLSEENKHLRMQLRQYLDGISVNDKSLYSQSSLLVVSRPKLEPPTTTSAHRAETQPQCENTHAYTNTTLGFK</sequence>
<accession>A0A6J2VS83</accession>
<keyword evidence="15" id="KW-1185">Reference proteome</keyword>
<proteinExistence type="inferred from homology"/>